<feature type="domain" description="MULE transposase" evidence="5">
    <location>
        <begin position="188"/>
        <end position="292"/>
    </location>
</feature>
<dbReference type="EMBL" id="CAJOBJ010000354">
    <property type="protein sequence ID" value="CAF3816510.1"/>
    <property type="molecule type" value="Genomic_DNA"/>
</dbReference>
<dbReference type="InterPro" id="IPR018289">
    <property type="entry name" value="MULE_transposase_dom"/>
</dbReference>
<dbReference type="Gene3D" id="2.20.25.240">
    <property type="match status" value="1"/>
</dbReference>
<evidence type="ECO:0000259" key="4">
    <source>
        <dbReference type="Pfam" id="PF04500"/>
    </source>
</evidence>
<sequence>MNSSSSTMSFVLSQRGKPLLVMDDYVFRLNKTTKTTKYYRCENRDCTATAHTDLNNVLLKVNANHSHVIEPEKKEIRIFKQVVKERATKESTPIPKIYEEESAKMILKFSTIAILPSQREMSSSLNKARRLETPPIPDSQIFDIPYLYTRTIKNEEFLCVDKFIKRKTRILLFASNEQLKMLFQNSIVLMDGTFSTCPKTFDQVFTIHSIKYEQCKIYLVNKTFICEIGLLPDRKKSTYRFVFEELKGLAVRMNLVFSPSTIITDFEPSLAEAIISEFPSSNHIGCYFHFTQAVYRQIQHLGLSSGYCSDESVRMTCRKLMALPLLPSSVVLKCFEDLYESVLLTSSSALGSLKPLFEYYKNYWVKTIGIKRWNVYGIRIKTNNNAEGFHNRLNLRAAKHHPNIWIFIRCIQGEEIRFNHVLIQMIGGLTCRAKTAATNAIQQRIDTLYLRYQNNEITVDELLLGLSYVVAKNTS</sequence>
<dbReference type="Pfam" id="PF10551">
    <property type="entry name" value="MULE"/>
    <property type="match status" value="1"/>
</dbReference>
<reference evidence="6" key="1">
    <citation type="submission" date="2021-02" db="EMBL/GenBank/DDBJ databases">
        <authorList>
            <person name="Nowell W R."/>
        </authorList>
    </citation>
    <scope>NUCLEOTIDE SEQUENCE</scope>
</reference>
<dbReference type="Pfam" id="PF04500">
    <property type="entry name" value="FLYWCH"/>
    <property type="match status" value="1"/>
</dbReference>
<organism evidence="6 7">
    <name type="scientific">Rotaria magnacalcarata</name>
    <dbReference type="NCBI Taxonomy" id="392030"/>
    <lineage>
        <taxon>Eukaryota</taxon>
        <taxon>Metazoa</taxon>
        <taxon>Spiralia</taxon>
        <taxon>Gnathifera</taxon>
        <taxon>Rotifera</taxon>
        <taxon>Eurotatoria</taxon>
        <taxon>Bdelloidea</taxon>
        <taxon>Philodinida</taxon>
        <taxon>Philodinidae</taxon>
        <taxon>Rotaria</taxon>
    </lineage>
</organism>
<evidence type="ECO:0000259" key="5">
    <source>
        <dbReference type="Pfam" id="PF10551"/>
    </source>
</evidence>
<evidence type="ECO:0000313" key="7">
    <source>
        <dbReference type="Proteomes" id="UP000681720"/>
    </source>
</evidence>
<evidence type="ECO:0000256" key="1">
    <source>
        <dbReference type="ARBA" id="ARBA00022723"/>
    </source>
</evidence>
<dbReference type="PANTHER" id="PTHR47160">
    <property type="entry name" value="PUTATIVE-RELATED"/>
    <property type="match status" value="1"/>
</dbReference>
<evidence type="ECO:0000256" key="3">
    <source>
        <dbReference type="ARBA" id="ARBA00022833"/>
    </source>
</evidence>
<dbReference type="InterPro" id="IPR007588">
    <property type="entry name" value="Znf_FLYWCH"/>
</dbReference>
<keyword evidence="2" id="KW-0863">Zinc-finger</keyword>
<dbReference type="AlphaFoldDB" id="A0A8S2JM65"/>
<evidence type="ECO:0000256" key="2">
    <source>
        <dbReference type="ARBA" id="ARBA00022771"/>
    </source>
</evidence>
<name>A0A8S2JM65_9BILA</name>
<proteinExistence type="predicted"/>
<dbReference type="PANTHER" id="PTHR47160:SF10">
    <property type="entry name" value="MULE TRANSPOSASE DOMAIN-CONTAINING PROTEIN"/>
    <property type="match status" value="1"/>
</dbReference>
<evidence type="ECO:0000313" key="6">
    <source>
        <dbReference type="EMBL" id="CAF3816510.1"/>
    </source>
</evidence>
<keyword evidence="1" id="KW-0479">Metal-binding</keyword>
<gene>
    <name evidence="6" type="ORF">GIL414_LOCUS1955</name>
</gene>
<protein>
    <recommendedName>
        <fullName evidence="8">MULE transposase domain-containing protein</fullName>
    </recommendedName>
</protein>
<evidence type="ECO:0008006" key="8">
    <source>
        <dbReference type="Google" id="ProtNLM"/>
    </source>
</evidence>
<comment type="caution">
    <text evidence="6">The sequence shown here is derived from an EMBL/GenBank/DDBJ whole genome shotgun (WGS) entry which is preliminary data.</text>
</comment>
<feature type="domain" description="FLYWCH-type" evidence="4">
    <location>
        <begin position="10"/>
        <end position="67"/>
    </location>
</feature>
<dbReference type="Proteomes" id="UP000681720">
    <property type="component" value="Unassembled WGS sequence"/>
</dbReference>
<keyword evidence="3" id="KW-0862">Zinc</keyword>
<dbReference type="GO" id="GO:0008270">
    <property type="term" value="F:zinc ion binding"/>
    <property type="evidence" value="ECO:0007669"/>
    <property type="project" value="UniProtKB-KW"/>
</dbReference>
<accession>A0A8S2JM65</accession>